<reference evidence="1 2" key="1">
    <citation type="submission" date="2019-07" db="EMBL/GenBank/DDBJ databases">
        <title>Complete Genome Sequence of Leptotrichia trevisanii Strain JMUB3935.</title>
        <authorList>
            <person name="Watanabe S."/>
            <person name="Cui L."/>
        </authorList>
    </citation>
    <scope>NUCLEOTIDE SEQUENCE [LARGE SCALE GENOMIC DNA]</scope>
    <source>
        <strain evidence="1 2">JMUB3935</strain>
    </source>
</reference>
<evidence type="ECO:0000313" key="2">
    <source>
        <dbReference type="Proteomes" id="UP000321378"/>
    </source>
</evidence>
<accession>A0A510KQ37</accession>
<sequence length="236" mass="28312">MDKYRISGRNEIKNKNKINILEYYYEISYFQEKNKIYLEILDYRTNMWFLSFMKINILNIAQKMVLLYDDQKGIIGIENYEELKDNLKAGLILYEIKYPDTKEFIDYLRDNIEEERDFINILKSTDFIEFLFGGNSKKKIIRNFLGIDKDRSAEIQRIVTKENNIEKYDYEITETGLNLLKLEYVINNEKAPKYYLEGKGEKIYDEKKLLSANLDIKSGREDEFKREISIKIEIIS</sequence>
<dbReference type="Proteomes" id="UP000321378">
    <property type="component" value="Chromosome"/>
</dbReference>
<organism evidence="1 2">
    <name type="scientific">Leptotrichia trevisanii</name>
    <dbReference type="NCBI Taxonomy" id="109328"/>
    <lineage>
        <taxon>Bacteria</taxon>
        <taxon>Fusobacteriati</taxon>
        <taxon>Fusobacteriota</taxon>
        <taxon>Fusobacteriia</taxon>
        <taxon>Fusobacteriales</taxon>
        <taxon>Leptotrichiaceae</taxon>
        <taxon>Leptotrichia</taxon>
    </lineage>
</organism>
<gene>
    <name evidence="1" type="ORF">JMUB3935_0883</name>
</gene>
<dbReference type="EMBL" id="AP019840">
    <property type="protein sequence ID" value="BBM51905.1"/>
    <property type="molecule type" value="Genomic_DNA"/>
</dbReference>
<protein>
    <submittedName>
        <fullName evidence="1">Uncharacterized protein</fullName>
    </submittedName>
</protein>
<evidence type="ECO:0000313" key="1">
    <source>
        <dbReference type="EMBL" id="BBM51905.1"/>
    </source>
</evidence>
<proteinExistence type="predicted"/>
<name>A0A510KQ37_9FUSO</name>
<dbReference type="RefSeq" id="WP_146996304.1">
    <property type="nucleotide sequence ID" value="NZ_AP019840.1"/>
</dbReference>
<dbReference type="AlphaFoldDB" id="A0A510KQ37"/>